<sequence length="329" mass="36974">MKIVLIGGSGFVGTHLIDRLLEIPGIDVLNIDKNNSEKYPELTRIGNVMDWQTLAHHSKGGNVAVLLAAEHRDDVSPTSLYYDINVEGMRNTLKAMDANGIKRLIFTSSVAVYGLDKDNPNETAAIDPFNDYGKSKWQAEQVLNVWYRNHPDWDISIIRPTVIFGEGNRGNVYNLLKQIAGGQFMMIGKGNNKKSMSYIGNIVTFIAFLIEKKTIGYEIYNYADQPDFTTKDLVRHTGEILGKKIPTARIPYWLGMMGGYGFDTLAFITRKKLNISSVRVKKFCATTQFDVGKVQASGFVPPFTLKEGLKRMLEMEFSNANNRQDTTNR</sequence>
<organism evidence="2 3">
    <name type="scientific">Sphingobacterium gobiense</name>
    <dbReference type="NCBI Taxonomy" id="1382456"/>
    <lineage>
        <taxon>Bacteria</taxon>
        <taxon>Pseudomonadati</taxon>
        <taxon>Bacteroidota</taxon>
        <taxon>Sphingobacteriia</taxon>
        <taxon>Sphingobacteriales</taxon>
        <taxon>Sphingobacteriaceae</taxon>
        <taxon>Sphingobacterium</taxon>
    </lineage>
</organism>
<gene>
    <name evidence="2" type="ORF">C5749_04425</name>
</gene>
<dbReference type="AlphaFoldDB" id="A0A2S9JTB1"/>
<keyword evidence="3" id="KW-1185">Reference proteome</keyword>
<dbReference type="PANTHER" id="PTHR43245">
    <property type="entry name" value="BIFUNCTIONAL POLYMYXIN RESISTANCE PROTEIN ARNA"/>
    <property type="match status" value="1"/>
</dbReference>
<accession>A0A2S9JTB1</accession>
<proteinExistence type="predicted"/>
<dbReference type="Gene3D" id="3.40.50.720">
    <property type="entry name" value="NAD(P)-binding Rossmann-like Domain"/>
    <property type="match status" value="1"/>
</dbReference>
<name>A0A2S9JTB1_9SPHI</name>
<evidence type="ECO:0000259" key="1">
    <source>
        <dbReference type="Pfam" id="PF01370"/>
    </source>
</evidence>
<dbReference type="Pfam" id="PF01370">
    <property type="entry name" value="Epimerase"/>
    <property type="match status" value="1"/>
</dbReference>
<dbReference type="Proteomes" id="UP000238642">
    <property type="component" value="Unassembled WGS sequence"/>
</dbReference>
<dbReference type="SUPFAM" id="SSF51735">
    <property type="entry name" value="NAD(P)-binding Rossmann-fold domains"/>
    <property type="match status" value="1"/>
</dbReference>
<dbReference type="InterPro" id="IPR036291">
    <property type="entry name" value="NAD(P)-bd_dom_sf"/>
</dbReference>
<evidence type="ECO:0000313" key="2">
    <source>
        <dbReference type="EMBL" id="PRD56494.1"/>
    </source>
</evidence>
<dbReference type="OrthoDB" id="329806at2"/>
<dbReference type="RefSeq" id="WP_105723357.1">
    <property type="nucleotide sequence ID" value="NZ_PVBS01000001.1"/>
</dbReference>
<dbReference type="InterPro" id="IPR050177">
    <property type="entry name" value="Lipid_A_modif_metabolic_enz"/>
</dbReference>
<comment type="caution">
    <text evidence="2">The sequence shown here is derived from an EMBL/GenBank/DDBJ whole genome shotgun (WGS) entry which is preliminary data.</text>
</comment>
<feature type="domain" description="NAD-dependent epimerase/dehydratase" evidence="1">
    <location>
        <begin position="3"/>
        <end position="221"/>
    </location>
</feature>
<evidence type="ECO:0000313" key="3">
    <source>
        <dbReference type="Proteomes" id="UP000238642"/>
    </source>
</evidence>
<reference evidence="2 3" key="1">
    <citation type="submission" date="2018-02" db="EMBL/GenBank/DDBJ databases">
        <title>The draft genome of Sphingobacterium gobiense H7.</title>
        <authorList>
            <person name="Li L."/>
            <person name="Liu L."/>
            <person name="Zhang X."/>
            <person name="Wang T."/>
            <person name="Liang L."/>
        </authorList>
    </citation>
    <scope>NUCLEOTIDE SEQUENCE [LARGE SCALE GENOMIC DNA]</scope>
    <source>
        <strain evidence="2 3">ACCC 05757</strain>
    </source>
</reference>
<protein>
    <submittedName>
        <fullName evidence="2">UDP-N-acetylglucosamine 4-epimerase</fullName>
    </submittedName>
</protein>
<dbReference type="InterPro" id="IPR001509">
    <property type="entry name" value="Epimerase_deHydtase"/>
</dbReference>
<dbReference type="EMBL" id="PVBS01000001">
    <property type="protein sequence ID" value="PRD56494.1"/>
    <property type="molecule type" value="Genomic_DNA"/>
</dbReference>